<name>A0A9K3HAG3_HELAN</name>
<accession>A0A9K3HAG3</accession>
<evidence type="ECO:0000313" key="2">
    <source>
        <dbReference type="Proteomes" id="UP000215914"/>
    </source>
</evidence>
<keyword evidence="2" id="KW-1185">Reference proteome</keyword>
<dbReference type="Proteomes" id="UP000215914">
    <property type="component" value="Unassembled WGS sequence"/>
</dbReference>
<proteinExistence type="predicted"/>
<sequence>MIYIILFCYVCLLSILSTLFSYNMLTFGITFGLCKRDLYTFINISYVAR</sequence>
<reference evidence="1" key="1">
    <citation type="journal article" date="2017" name="Nature">
        <title>The sunflower genome provides insights into oil metabolism, flowering and Asterid evolution.</title>
        <authorList>
            <person name="Badouin H."/>
            <person name="Gouzy J."/>
            <person name="Grassa C.J."/>
            <person name="Murat F."/>
            <person name="Staton S.E."/>
            <person name="Cottret L."/>
            <person name="Lelandais-Briere C."/>
            <person name="Owens G.L."/>
            <person name="Carrere S."/>
            <person name="Mayjonade B."/>
            <person name="Legrand L."/>
            <person name="Gill N."/>
            <person name="Kane N.C."/>
            <person name="Bowers J.E."/>
            <person name="Hubner S."/>
            <person name="Bellec A."/>
            <person name="Berard A."/>
            <person name="Berges H."/>
            <person name="Blanchet N."/>
            <person name="Boniface M.C."/>
            <person name="Brunel D."/>
            <person name="Catrice O."/>
            <person name="Chaidir N."/>
            <person name="Claudel C."/>
            <person name="Donnadieu C."/>
            <person name="Faraut T."/>
            <person name="Fievet G."/>
            <person name="Helmstetter N."/>
            <person name="King M."/>
            <person name="Knapp S.J."/>
            <person name="Lai Z."/>
            <person name="Le Paslier M.C."/>
            <person name="Lippi Y."/>
            <person name="Lorenzon L."/>
            <person name="Mandel J.R."/>
            <person name="Marage G."/>
            <person name="Marchand G."/>
            <person name="Marquand E."/>
            <person name="Bret-Mestries E."/>
            <person name="Morien E."/>
            <person name="Nambeesan S."/>
            <person name="Nguyen T."/>
            <person name="Pegot-Espagnet P."/>
            <person name="Pouilly N."/>
            <person name="Raftis F."/>
            <person name="Sallet E."/>
            <person name="Schiex T."/>
            <person name="Thomas J."/>
            <person name="Vandecasteele C."/>
            <person name="Vares D."/>
            <person name="Vear F."/>
            <person name="Vautrin S."/>
            <person name="Crespi M."/>
            <person name="Mangin B."/>
            <person name="Burke J.M."/>
            <person name="Salse J."/>
            <person name="Munos S."/>
            <person name="Vincourt P."/>
            <person name="Rieseberg L.H."/>
            <person name="Langlade N.B."/>
        </authorList>
    </citation>
    <scope>NUCLEOTIDE SEQUENCE</scope>
    <source>
        <tissue evidence="1">Leaves</tissue>
    </source>
</reference>
<reference evidence="1" key="2">
    <citation type="submission" date="2020-06" db="EMBL/GenBank/DDBJ databases">
        <title>Helianthus annuus Genome sequencing and assembly Release 2.</title>
        <authorList>
            <person name="Gouzy J."/>
            <person name="Langlade N."/>
            <person name="Munos S."/>
        </authorList>
    </citation>
    <scope>NUCLEOTIDE SEQUENCE</scope>
    <source>
        <tissue evidence="1">Leaves</tissue>
    </source>
</reference>
<comment type="caution">
    <text evidence="1">The sequence shown here is derived from an EMBL/GenBank/DDBJ whole genome shotgun (WGS) entry which is preliminary data.</text>
</comment>
<dbReference type="AlphaFoldDB" id="A0A9K3HAG3"/>
<dbReference type="Gramene" id="mRNA:HanXRQr2_Chr13g0573981">
    <property type="protein sequence ID" value="CDS:HanXRQr2_Chr13g0573981.1"/>
    <property type="gene ID" value="HanXRQr2_Chr13g0573981"/>
</dbReference>
<gene>
    <name evidence="1" type="ORF">HanXRQr2_Chr13g0573981</name>
</gene>
<protein>
    <submittedName>
        <fullName evidence="1">Uncharacterized protein</fullName>
    </submittedName>
</protein>
<dbReference type="EMBL" id="MNCJ02000328">
    <property type="protein sequence ID" value="KAF5772196.1"/>
    <property type="molecule type" value="Genomic_DNA"/>
</dbReference>
<organism evidence="1 2">
    <name type="scientific">Helianthus annuus</name>
    <name type="common">Common sunflower</name>
    <dbReference type="NCBI Taxonomy" id="4232"/>
    <lineage>
        <taxon>Eukaryota</taxon>
        <taxon>Viridiplantae</taxon>
        <taxon>Streptophyta</taxon>
        <taxon>Embryophyta</taxon>
        <taxon>Tracheophyta</taxon>
        <taxon>Spermatophyta</taxon>
        <taxon>Magnoliopsida</taxon>
        <taxon>eudicotyledons</taxon>
        <taxon>Gunneridae</taxon>
        <taxon>Pentapetalae</taxon>
        <taxon>asterids</taxon>
        <taxon>campanulids</taxon>
        <taxon>Asterales</taxon>
        <taxon>Asteraceae</taxon>
        <taxon>Asteroideae</taxon>
        <taxon>Heliantheae alliance</taxon>
        <taxon>Heliantheae</taxon>
        <taxon>Helianthus</taxon>
    </lineage>
</organism>
<evidence type="ECO:0000313" key="1">
    <source>
        <dbReference type="EMBL" id="KAF5772196.1"/>
    </source>
</evidence>